<dbReference type="OrthoDB" id="373744at2157"/>
<accession>A0A830ERS9</accession>
<protein>
    <submittedName>
        <fullName evidence="1">Uncharacterized protein</fullName>
    </submittedName>
</protein>
<gene>
    <name evidence="1" type="ORF">GCM10008995_26540</name>
</gene>
<dbReference type="EMBL" id="BMOC01000022">
    <property type="protein sequence ID" value="GGJ15404.1"/>
    <property type="molecule type" value="Genomic_DNA"/>
</dbReference>
<name>A0A830ERS9_9EURY</name>
<evidence type="ECO:0000313" key="2">
    <source>
        <dbReference type="Proteomes" id="UP000653099"/>
    </source>
</evidence>
<keyword evidence="2" id="KW-1185">Reference proteome</keyword>
<evidence type="ECO:0000313" key="1">
    <source>
        <dbReference type="EMBL" id="GGJ15404.1"/>
    </source>
</evidence>
<dbReference type="RefSeq" id="WP_188788223.1">
    <property type="nucleotide sequence ID" value="NZ_BMOC01000022.1"/>
</dbReference>
<sequence>MNDVTCGQCGSRWEFYYLTHELDGDKKEDVLRGNGCPACSWGSSDRATGEYQLERVQSISRNTDLDPIKYSSL</sequence>
<comment type="caution">
    <text evidence="1">The sequence shown here is derived from an EMBL/GenBank/DDBJ whole genome shotgun (WGS) entry which is preliminary data.</text>
</comment>
<reference evidence="1" key="2">
    <citation type="submission" date="2020-09" db="EMBL/GenBank/DDBJ databases">
        <authorList>
            <person name="Sun Q."/>
            <person name="Ohkuma M."/>
        </authorList>
    </citation>
    <scope>NUCLEOTIDE SEQUENCE</scope>
    <source>
        <strain evidence="1">JCM 14359</strain>
    </source>
</reference>
<reference evidence="1" key="1">
    <citation type="journal article" date="2014" name="Int. J. Syst. Evol. Microbiol.">
        <title>Complete genome sequence of Corynebacterium casei LMG S-19264T (=DSM 44701T), isolated from a smear-ripened cheese.</title>
        <authorList>
            <consortium name="US DOE Joint Genome Institute (JGI-PGF)"/>
            <person name="Walter F."/>
            <person name="Albersmeier A."/>
            <person name="Kalinowski J."/>
            <person name="Ruckert C."/>
        </authorList>
    </citation>
    <scope>NUCLEOTIDE SEQUENCE</scope>
    <source>
        <strain evidence="1">JCM 14359</strain>
    </source>
</reference>
<proteinExistence type="predicted"/>
<organism evidence="1 2">
    <name type="scientific">Halobellus salinus</name>
    <dbReference type="NCBI Taxonomy" id="931585"/>
    <lineage>
        <taxon>Archaea</taxon>
        <taxon>Methanobacteriati</taxon>
        <taxon>Methanobacteriota</taxon>
        <taxon>Stenosarchaea group</taxon>
        <taxon>Halobacteria</taxon>
        <taxon>Halobacteriales</taxon>
        <taxon>Haloferacaceae</taxon>
        <taxon>Halobellus</taxon>
    </lineage>
</organism>
<dbReference type="Proteomes" id="UP000653099">
    <property type="component" value="Unassembled WGS sequence"/>
</dbReference>
<dbReference type="AlphaFoldDB" id="A0A830ERS9"/>